<reference evidence="2 3" key="1">
    <citation type="journal article" date="2019" name="Mol. Ecol. Resour.">
        <title>Chromosome-level genome assembly of Triplophysa tibetana, a fish adapted to the harsh high-altitude environment of the Tibetan Plateau.</title>
        <authorList>
            <person name="Yang X."/>
            <person name="Liu H."/>
            <person name="Ma Z."/>
            <person name="Zou Y."/>
            <person name="Zou M."/>
            <person name="Mao Y."/>
            <person name="Li X."/>
            <person name="Wang H."/>
            <person name="Chen T."/>
            <person name="Wang W."/>
            <person name="Yang R."/>
        </authorList>
    </citation>
    <scope>NUCLEOTIDE SEQUENCE [LARGE SCALE GENOMIC DNA]</scope>
    <source>
        <strain evidence="2">TTIB1903HZAU</strain>
        <tissue evidence="2">Muscle</tissue>
    </source>
</reference>
<feature type="region of interest" description="Disordered" evidence="1">
    <location>
        <begin position="87"/>
        <end position="123"/>
    </location>
</feature>
<feature type="compositionally biased region" description="Pro residues" evidence="1">
    <location>
        <begin position="93"/>
        <end position="105"/>
    </location>
</feature>
<evidence type="ECO:0000313" key="3">
    <source>
        <dbReference type="Proteomes" id="UP000324632"/>
    </source>
</evidence>
<dbReference type="GO" id="GO:0031012">
    <property type="term" value="C:extracellular matrix"/>
    <property type="evidence" value="ECO:0007669"/>
    <property type="project" value="TreeGrafter"/>
</dbReference>
<dbReference type="InterPro" id="IPR008160">
    <property type="entry name" value="Collagen"/>
</dbReference>
<dbReference type="AlphaFoldDB" id="A0A5A9P652"/>
<dbReference type="Proteomes" id="UP000324632">
    <property type="component" value="Chromosome 8"/>
</dbReference>
<name>A0A5A9P652_9TELE</name>
<evidence type="ECO:0000313" key="2">
    <source>
        <dbReference type="EMBL" id="KAA0717944.1"/>
    </source>
</evidence>
<feature type="region of interest" description="Disordered" evidence="1">
    <location>
        <begin position="1"/>
        <end position="72"/>
    </location>
</feature>
<protein>
    <recommendedName>
        <fullName evidence="4">Collagen alpha-1(XVII) chain</fullName>
    </recommendedName>
</protein>
<feature type="compositionally biased region" description="Polar residues" evidence="1">
    <location>
        <begin position="27"/>
        <end position="37"/>
    </location>
</feature>
<dbReference type="InterPro" id="IPR050149">
    <property type="entry name" value="Collagen_superfamily"/>
</dbReference>
<feature type="compositionally biased region" description="Polar residues" evidence="1">
    <location>
        <begin position="113"/>
        <end position="123"/>
    </location>
</feature>
<dbReference type="Pfam" id="PF01391">
    <property type="entry name" value="Collagen"/>
    <property type="match status" value="1"/>
</dbReference>
<dbReference type="Gene3D" id="1.20.5.320">
    <property type="entry name" value="6-Phosphogluconate Dehydrogenase, domain 3"/>
    <property type="match status" value="2"/>
</dbReference>
<evidence type="ECO:0000256" key="1">
    <source>
        <dbReference type="SAM" id="MobiDB-lite"/>
    </source>
</evidence>
<feature type="region of interest" description="Disordered" evidence="1">
    <location>
        <begin position="140"/>
        <end position="164"/>
    </location>
</feature>
<accession>A0A5A9P652</accession>
<sequence>MNSLLEQGIINKAGPPGPPGPPGLPGSTYSDITTLIQKSGLSGSIGRPGLPGPPGVQGPPGQPGASGSSSTVISGLKLEDIQLYLQKSSFRGPPGPPGPRGPHGPPGDVTGLVSYSGSSQAQRENIRAELQEYFNSDAVRRYALPGPPGPTGQKGERGEPGLNYQNGRSQYRFGTETGEALDYSNVALKVTDYIKDQGLLRDLTEGYWRGQEQRFQGPPGPPGPPGTTGYSRVFAAYGNVTADLVDFFRIHGTITGPPGRQGPRGERGYPGPKGEKGVVGSSGIPGLPGQRGPEGPRGEKGEKG</sequence>
<gene>
    <name evidence="2" type="ORF">E1301_Tti001462</name>
</gene>
<dbReference type="GO" id="GO:0005615">
    <property type="term" value="C:extracellular space"/>
    <property type="evidence" value="ECO:0007669"/>
    <property type="project" value="TreeGrafter"/>
</dbReference>
<dbReference type="PANTHER" id="PTHR24023:SF1112">
    <property type="entry name" value="COL_CUTICLE_N DOMAIN-CONTAINING PROTEIN-RELATED"/>
    <property type="match status" value="1"/>
</dbReference>
<dbReference type="PANTHER" id="PTHR24023">
    <property type="entry name" value="COLLAGEN ALPHA"/>
    <property type="match status" value="1"/>
</dbReference>
<dbReference type="GO" id="GO:0030020">
    <property type="term" value="F:extracellular matrix structural constituent conferring tensile strength"/>
    <property type="evidence" value="ECO:0007669"/>
    <property type="project" value="TreeGrafter"/>
</dbReference>
<organism evidence="2 3">
    <name type="scientific">Triplophysa tibetana</name>
    <dbReference type="NCBI Taxonomy" id="1572043"/>
    <lineage>
        <taxon>Eukaryota</taxon>
        <taxon>Metazoa</taxon>
        <taxon>Chordata</taxon>
        <taxon>Craniata</taxon>
        <taxon>Vertebrata</taxon>
        <taxon>Euteleostomi</taxon>
        <taxon>Actinopterygii</taxon>
        <taxon>Neopterygii</taxon>
        <taxon>Teleostei</taxon>
        <taxon>Ostariophysi</taxon>
        <taxon>Cypriniformes</taxon>
        <taxon>Nemacheilidae</taxon>
        <taxon>Triplophysa</taxon>
    </lineage>
</organism>
<feature type="compositionally biased region" description="Pro residues" evidence="1">
    <location>
        <begin position="50"/>
        <end position="62"/>
    </location>
</feature>
<dbReference type="GO" id="GO:0030198">
    <property type="term" value="P:extracellular matrix organization"/>
    <property type="evidence" value="ECO:0007669"/>
    <property type="project" value="TreeGrafter"/>
</dbReference>
<feature type="region of interest" description="Disordered" evidence="1">
    <location>
        <begin position="253"/>
        <end position="304"/>
    </location>
</feature>
<feature type="compositionally biased region" description="Pro residues" evidence="1">
    <location>
        <begin position="15"/>
        <end position="24"/>
    </location>
</feature>
<comment type="caution">
    <text evidence="2">The sequence shown here is derived from an EMBL/GenBank/DDBJ whole genome shotgun (WGS) entry which is preliminary data.</text>
</comment>
<proteinExistence type="predicted"/>
<feature type="compositionally biased region" description="Basic and acidic residues" evidence="1">
    <location>
        <begin position="294"/>
        <end position="304"/>
    </location>
</feature>
<evidence type="ECO:0008006" key="4">
    <source>
        <dbReference type="Google" id="ProtNLM"/>
    </source>
</evidence>
<dbReference type="EMBL" id="SOYY01000008">
    <property type="protein sequence ID" value="KAA0717944.1"/>
    <property type="molecule type" value="Genomic_DNA"/>
</dbReference>
<keyword evidence="3" id="KW-1185">Reference proteome</keyword>
<feature type="compositionally biased region" description="Low complexity" evidence="1">
    <location>
        <begin position="39"/>
        <end position="48"/>
    </location>
</feature>